<dbReference type="EMBL" id="KN880490">
    <property type="protein sequence ID" value="KIY69128.1"/>
    <property type="molecule type" value="Genomic_DNA"/>
</dbReference>
<dbReference type="InterPro" id="IPR047287">
    <property type="entry name" value="Tudor_SGF29_rpt2"/>
</dbReference>
<dbReference type="CDD" id="cd20393">
    <property type="entry name" value="Tudor_SGF29_rpt1"/>
    <property type="match status" value="1"/>
</dbReference>
<evidence type="ECO:0000256" key="4">
    <source>
        <dbReference type="ARBA" id="ARBA00023242"/>
    </source>
</evidence>
<protein>
    <recommendedName>
        <fullName evidence="6">SGF29 C-terminal domain-containing protein</fullName>
    </recommendedName>
</protein>
<proteinExistence type="predicted"/>
<dbReference type="GO" id="GO:0005634">
    <property type="term" value="C:nucleus"/>
    <property type="evidence" value="ECO:0007669"/>
    <property type="project" value="UniProtKB-SubCell"/>
</dbReference>
<sequence>MDRRRGIQARPAASEEMQMWSQARAQLIAFTKAYMNPATPETLGRVNRLIAAWPTDDTVPSEGLDDIKQTQNRLRLGLHEIENNSEKGVKMIDTLLEKLDILIALRTASETPPAVLDKRNKRPHAASPPQPLPPPGPARGPSITLPPRNTAGTPLNNPTIRVAGRKDHIQRQLPLQKDRKVAFHPPPKAVKDEGESSDWILASIVRCVNQEKNKYEVRDADEESPTPAEYITTLKSMIPLPDPAAFPGSPSSLDAYPQHREGATVLALYPDTSCFYRAKVLAGPTHNDGHFVTYTLIFEDDGAQQQVCPAHFVVEAPKE</sequence>
<accession>A0A0D7BF26</accession>
<evidence type="ECO:0000313" key="8">
    <source>
        <dbReference type="Proteomes" id="UP000054007"/>
    </source>
</evidence>
<evidence type="ECO:0000256" key="3">
    <source>
        <dbReference type="ARBA" id="ARBA00023163"/>
    </source>
</evidence>
<dbReference type="OrthoDB" id="10265994at2759"/>
<dbReference type="PROSITE" id="PS51518">
    <property type="entry name" value="SGF29_C"/>
    <property type="match status" value="1"/>
</dbReference>
<feature type="region of interest" description="Disordered" evidence="5">
    <location>
        <begin position="113"/>
        <end position="164"/>
    </location>
</feature>
<evidence type="ECO:0000313" key="7">
    <source>
        <dbReference type="EMBL" id="KIY69128.1"/>
    </source>
</evidence>
<dbReference type="InterPro" id="IPR047288">
    <property type="entry name" value="Tudor_SGF29_rpt1"/>
</dbReference>
<comment type="subcellular location">
    <subcellularLocation>
        <location evidence="1">Nucleus</location>
    </subcellularLocation>
</comment>
<keyword evidence="3" id="KW-0804">Transcription</keyword>
<organism evidence="7 8">
    <name type="scientific">Cylindrobasidium torrendii FP15055 ss-10</name>
    <dbReference type="NCBI Taxonomy" id="1314674"/>
    <lineage>
        <taxon>Eukaryota</taxon>
        <taxon>Fungi</taxon>
        <taxon>Dikarya</taxon>
        <taxon>Basidiomycota</taxon>
        <taxon>Agaricomycotina</taxon>
        <taxon>Agaricomycetes</taxon>
        <taxon>Agaricomycetidae</taxon>
        <taxon>Agaricales</taxon>
        <taxon>Marasmiineae</taxon>
        <taxon>Physalacriaceae</taxon>
        <taxon>Cylindrobasidium</taxon>
    </lineage>
</organism>
<evidence type="ECO:0000256" key="1">
    <source>
        <dbReference type="ARBA" id="ARBA00004123"/>
    </source>
</evidence>
<dbReference type="Pfam" id="PF07039">
    <property type="entry name" value="SGF29_Tudor"/>
    <property type="match status" value="1"/>
</dbReference>
<feature type="domain" description="SGF29 C-terminal" evidence="6">
    <location>
        <begin position="171"/>
        <end position="319"/>
    </location>
</feature>
<feature type="compositionally biased region" description="Pro residues" evidence="5">
    <location>
        <begin position="126"/>
        <end position="138"/>
    </location>
</feature>
<name>A0A0D7BF26_9AGAR</name>
<dbReference type="CDD" id="cd20394">
    <property type="entry name" value="Tudor_SGF29_rpt2"/>
    <property type="match status" value="1"/>
</dbReference>
<evidence type="ECO:0000259" key="6">
    <source>
        <dbReference type="PROSITE" id="PS51518"/>
    </source>
</evidence>
<dbReference type="InterPro" id="IPR037802">
    <property type="entry name" value="SGF29"/>
</dbReference>
<keyword evidence="8" id="KW-1185">Reference proteome</keyword>
<dbReference type="GO" id="GO:0000124">
    <property type="term" value="C:SAGA complex"/>
    <property type="evidence" value="ECO:0007669"/>
    <property type="project" value="InterPro"/>
</dbReference>
<gene>
    <name evidence="7" type="ORF">CYLTODRAFT_421056</name>
</gene>
<dbReference type="STRING" id="1314674.A0A0D7BF26"/>
<keyword evidence="4" id="KW-0539">Nucleus</keyword>
<dbReference type="AlphaFoldDB" id="A0A0D7BF26"/>
<dbReference type="Gene3D" id="2.30.30.140">
    <property type="match status" value="2"/>
</dbReference>
<dbReference type="Proteomes" id="UP000054007">
    <property type="component" value="Unassembled WGS sequence"/>
</dbReference>
<reference evidence="7 8" key="1">
    <citation type="journal article" date="2015" name="Fungal Genet. Biol.">
        <title>Evolution of novel wood decay mechanisms in Agaricales revealed by the genome sequences of Fistulina hepatica and Cylindrobasidium torrendii.</title>
        <authorList>
            <person name="Floudas D."/>
            <person name="Held B.W."/>
            <person name="Riley R."/>
            <person name="Nagy L.G."/>
            <person name="Koehler G."/>
            <person name="Ransdell A.S."/>
            <person name="Younus H."/>
            <person name="Chow J."/>
            <person name="Chiniquy J."/>
            <person name="Lipzen A."/>
            <person name="Tritt A."/>
            <person name="Sun H."/>
            <person name="Haridas S."/>
            <person name="LaButti K."/>
            <person name="Ohm R.A."/>
            <person name="Kues U."/>
            <person name="Blanchette R.A."/>
            <person name="Grigoriev I.V."/>
            <person name="Minto R.E."/>
            <person name="Hibbett D.S."/>
        </authorList>
    </citation>
    <scope>NUCLEOTIDE SEQUENCE [LARGE SCALE GENOMIC DNA]</scope>
    <source>
        <strain evidence="7 8">FP15055 ss-10</strain>
    </source>
</reference>
<evidence type="ECO:0000256" key="5">
    <source>
        <dbReference type="SAM" id="MobiDB-lite"/>
    </source>
</evidence>
<dbReference type="PANTHER" id="PTHR21539">
    <property type="entry name" value="SAGA-ASSOCIATED FACTOR 29"/>
    <property type="match status" value="1"/>
</dbReference>
<keyword evidence="2" id="KW-0805">Transcription regulation</keyword>
<evidence type="ECO:0000256" key="2">
    <source>
        <dbReference type="ARBA" id="ARBA00023015"/>
    </source>
</evidence>
<feature type="compositionally biased region" description="Polar residues" evidence="5">
    <location>
        <begin position="150"/>
        <end position="159"/>
    </location>
</feature>
<dbReference type="InterPro" id="IPR010750">
    <property type="entry name" value="SGF29_tudor-like_dom"/>
</dbReference>
<dbReference type="PANTHER" id="PTHR21539:SF0">
    <property type="entry name" value="SAGA-ASSOCIATED FACTOR 29"/>
    <property type="match status" value="1"/>
</dbReference>